<proteinExistence type="predicted"/>
<evidence type="ECO:0000313" key="2">
    <source>
        <dbReference type="EMBL" id="AZI39212.1"/>
    </source>
</evidence>
<dbReference type="KEGG" id="eva:EIB75_13265"/>
<evidence type="ECO:0000256" key="1">
    <source>
        <dbReference type="SAM" id="SignalP"/>
    </source>
</evidence>
<reference evidence="2" key="1">
    <citation type="submission" date="2018-11" db="EMBL/GenBank/DDBJ databases">
        <title>Proposal to divide the Flavobacteriaceae and reorganize its genera based on Amino Acid Identity values calculated from whole genome sequences.</title>
        <authorList>
            <person name="Nicholson A.C."/>
            <person name="Gulvik C.A."/>
            <person name="Whitney A.M."/>
            <person name="Humrighouse B.W."/>
            <person name="Bell M."/>
            <person name="Holmes B."/>
            <person name="Steigerwalt A."/>
            <person name="Villarma A."/>
            <person name="Sheth M."/>
            <person name="Batra D."/>
            <person name="Pryor J."/>
            <person name="Bernardet J.-F."/>
            <person name="Hugo C."/>
            <person name="Kampfer P."/>
            <person name="Newman J."/>
            <person name="Mcquiston J.R."/>
        </authorList>
    </citation>
    <scope>NUCLEOTIDE SEQUENCE [LARGE SCALE GENOMIC DNA]</scope>
    <source>
        <strain evidence="2">F5649</strain>
        <strain evidence="3">H6466</strain>
    </source>
</reference>
<dbReference type="OrthoDB" id="705292at2"/>
<evidence type="ECO:0000313" key="5">
    <source>
        <dbReference type="Proteomes" id="UP000281810"/>
    </source>
</evidence>
<dbReference type="RefSeq" id="WP_124801487.1">
    <property type="nucleotide sequence ID" value="NZ_CP034160.1"/>
</dbReference>
<keyword evidence="1" id="KW-0732">Signal</keyword>
<organism evidence="2 5">
    <name type="scientific">Epilithonimonas vandammei</name>
    <dbReference type="NCBI Taxonomy" id="2487072"/>
    <lineage>
        <taxon>Bacteria</taxon>
        <taxon>Pseudomonadati</taxon>
        <taxon>Bacteroidota</taxon>
        <taxon>Flavobacteriia</taxon>
        <taxon>Flavobacteriales</taxon>
        <taxon>Weeksellaceae</taxon>
        <taxon>Chryseobacterium group</taxon>
        <taxon>Epilithonimonas</taxon>
    </lineage>
</organism>
<accession>A0A3G8Y169</accession>
<dbReference type="Proteomes" id="UP000272316">
    <property type="component" value="Chromosome"/>
</dbReference>
<protein>
    <submittedName>
        <fullName evidence="2">Uncharacterized protein</fullName>
    </submittedName>
</protein>
<evidence type="ECO:0000313" key="4">
    <source>
        <dbReference type="Proteomes" id="UP000272316"/>
    </source>
</evidence>
<keyword evidence="5" id="KW-1185">Reference proteome</keyword>
<dbReference type="EMBL" id="CP034161">
    <property type="protein sequence ID" value="AZI39212.1"/>
    <property type="molecule type" value="Genomic_DNA"/>
</dbReference>
<dbReference type="Proteomes" id="UP000281810">
    <property type="component" value="Chromosome"/>
</dbReference>
<gene>
    <name evidence="2" type="ORF">EIB74_04225</name>
    <name evidence="3" type="ORF">EIB75_13265</name>
</gene>
<accession>A0A3G8ZQ71</accession>
<dbReference type="EMBL" id="CP034160">
    <property type="protein sequence ID" value="AZI56166.1"/>
    <property type="molecule type" value="Genomic_DNA"/>
</dbReference>
<name>A0A3G8Y169_9FLAO</name>
<feature type="chain" id="PRO_5044594235" evidence="1">
    <location>
        <begin position="21"/>
        <end position="170"/>
    </location>
</feature>
<feature type="signal peptide" evidence="1">
    <location>
        <begin position="1"/>
        <end position="20"/>
    </location>
</feature>
<dbReference type="AlphaFoldDB" id="A0A3G8Y169"/>
<evidence type="ECO:0000313" key="3">
    <source>
        <dbReference type="EMBL" id="AZI56166.1"/>
    </source>
</evidence>
<reference evidence="5" key="3">
    <citation type="submission" date="2018-11" db="EMBL/GenBank/DDBJ databases">
        <title>Proposal to divide the Flavobacteriaceae and reorganize its genera based on Amino Acid Identity values calculated from whole genome sequences.</title>
        <authorList>
            <person name="Nicholson A.C."/>
            <person name="Gulvik C.A."/>
            <person name="Whitney A.M."/>
            <person name="Humrighouse B.W."/>
            <person name="Bell M."/>
            <person name="Holmes B."/>
            <person name="Steigerwalt A.B."/>
            <person name="Villarma A."/>
            <person name="Sheth M."/>
            <person name="Batra D."/>
            <person name="Pryor J."/>
            <person name="Bernardet J.-F."/>
            <person name="Hugo C."/>
            <person name="Kampfer P."/>
            <person name="Newman J.D."/>
            <person name="McQuiston J.R."/>
        </authorList>
    </citation>
    <scope>NUCLEOTIDE SEQUENCE [LARGE SCALE GENOMIC DNA]</scope>
    <source>
        <strain evidence="5">F5649</strain>
    </source>
</reference>
<reference evidence="4" key="2">
    <citation type="submission" date="2018-11" db="EMBL/GenBank/DDBJ databases">
        <title>Proposal to divide the Flavobacteriaceae and reorganize its genera based on Amino Acid Identity values calculated from whole genome sequences.</title>
        <authorList>
            <person name="Nicholson A.C."/>
            <person name="Gulvik C.A."/>
            <person name="Whitney A.M."/>
            <person name="Sheth M."/>
            <person name="Batra D."/>
            <person name="Pryor J."/>
            <person name="Bernardet J.-F."/>
            <person name="Hugo C."/>
            <person name="Kampfer P."/>
            <person name="Newman J.D."/>
            <person name="McQuiston J.R."/>
        </authorList>
    </citation>
    <scope>NUCLEOTIDE SEQUENCE [LARGE SCALE GENOMIC DNA]</scope>
    <source>
        <strain evidence="4">H6466</strain>
    </source>
</reference>
<sequence>MKNICLLAFVLFANSLTSQIAVGKTTLESASSSIEFGSEYRGIVLPWVTAAANVANAVNGTIIFDAGDKKVKVYANNVWKDLTINTNGVADTTLQDGLTEQTEAKVSIGTVTSTPGILVLEDTDKAMILPKVANPHLNIVSPTPGMLVYDTTKKMLVVFNGTVWTFWKAS</sequence>